<dbReference type="PANTHER" id="PTHR46173">
    <property type="entry name" value="CCA TRNA NUCLEOTIDYLTRANSFERASE 1, MITOCHONDRIAL"/>
    <property type="match status" value="1"/>
</dbReference>
<evidence type="ECO:0000256" key="4">
    <source>
        <dbReference type="ARBA" id="ARBA00022695"/>
    </source>
</evidence>
<keyword evidence="6" id="KW-0460">Magnesium</keyword>
<protein>
    <submittedName>
        <fullName evidence="8">Gp199</fullName>
    </submittedName>
</protein>
<dbReference type="Pfam" id="PF01743">
    <property type="entry name" value="PolyA_pol"/>
    <property type="match status" value="1"/>
</dbReference>
<evidence type="ECO:0000256" key="3">
    <source>
        <dbReference type="ARBA" id="ARBA00022694"/>
    </source>
</evidence>
<dbReference type="GO" id="GO:0000049">
    <property type="term" value="F:tRNA binding"/>
    <property type="evidence" value="ECO:0007669"/>
    <property type="project" value="TreeGrafter"/>
</dbReference>
<accession>G3MBR5</accession>
<evidence type="ECO:0000256" key="5">
    <source>
        <dbReference type="ARBA" id="ARBA00022723"/>
    </source>
</evidence>
<comment type="cofactor">
    <cofactor evidence="1">
        <name>Mg(2+)</name>
        <dbReference type="ChEBI" id="CHEBI:18420"/>
    </cofactor>
</comment>
<evidence type="ECO:0000313" key="9">
    <source>
        <dbReference type="Proteomes" id="UP000009273"/>
    </source>
</evidence>
<evidence type="ECO:0000256" key="1">
    <source>
        <dbReference type="ARBA" id="ARBA00001946"/>
    </source>
</evidence>
<dbReference type="KEGG" id="vg:18563905"/>
<dbReference type="PANTHER" id="PTHR46173:SF1">
    <property type="entry name" value="CCA TRNA NUCLEOTIDYLTRANSFERASE 1, MITOCHONDRIAL"/>
    <property type="match status" value="1"/>
</dbReference>
<keyword evidence="4" id="KW-0548">Nucleotidyltransferase</keyword>
<proteinExistence type="predicted"/>
<name>G3MBR5_9CAUD</name>
<keyword evidence="5" id="KW-0479">Metal-binding</keyword>
<dbReference type="GO" id="GO:0016779">
    <property type="term" value="F:nucleotidyltransferase activity"/>
    <property type="evidence" value="ECO:0007669"/>
    <property type="project" value="UniProtKB-KW"/>
</dbReference>
<feature type="domain" description="Poly A polymerase head" evidence="7">
    <location>
        <begin position="24"/>
        <end position="132"/>
    </location>
</feature>
<gene>
    <name evidence="8" type="primary">199</name>
    <name evidence="8" type="ORF">G_199</name>
</gene>
<keyword evidence="9" id="KW-1185">Reference proteome</keyword>
<evidence type="ECO:0000313" key="8">
    <source>
        <dbReference type="EMBL" id="AEO93458.1"/>
    </source>
</evidence>
<dbReference type="GO" id="GO:0008033">
    <property type="term" value="P:tRNA processing"/>
    <property type="evidence" value="ECO:0007669"/>
    <property type="project" value="UniProtKB-KW"/>
</dbReference>
<dbReference type="InterPro" id="IPR002646">
    <property type="entry name" value="PolA_pol_head_dom"/>
</dbReference>
<dbReference type="SUPFAM" id="SSF81301">
    <property type="entry name" value="Nucleotidyltransferase"/>
    <property type="match status" value="1"/>
</dbReference>
<dbReference type="Gene3D" id="1.10.3090.10">
    <property type="entry name" value="cca-adding enzyme, domain 2"/>
    <property type="match status" value="1"/>
</dbReference>
<organism evidence="8 9">
    <name type="scientific">Bacillus phage G</name>
    <dbReference type="NCBI Taxonomy" id="2884420"/>
    <lineage>
        <taxon>Viruses</taxon>
        <taxon>Duplodnaviria</taxon>
        <taxon>Heunggongvirae</taxon>
        <taxon>Uroviricota</taxon>
        <taxon>Caudoviricetes</taxon>
        <taxon>Donellivirus</taxon>
        <taxon>Donellivirus gee</taxon>
    </lineage>
</organism>
<dbReference type="Proteomes" id="UP000009273">
    <property type="component" value="Segment"/>
</dbReference>
<evidence type="ECO:0000256" key="6">
    <source>
        <dbReference type="ARBA" id="ARBA00022842"/>
    </source>
</evidence>
<dbReference type="InterPro" id="IPR043519">
    <property type="entry name" value="NT_sf"/>
</dbReference>
<dbReference type="InterPro" id="IPR050264">
    <property type="entry name" value="Bact_CCA-adding_enz_type3_sf"/>
</dbReference>
<dbReference type="SUPFAM" id="SSF81891">
    <property type="entry name" value="Poly A polymerase C-terminal region-like"/>
    <property type="match status" value="1"/>
</dbReference>
<dbReference type="RefSeq" id="YP_009015502.1">
    <property type="nucleotide sequence ID" value="NC_023719.1"/>
</dbReference>
<dbReference type="GO" id="GO:0046872">
    <property type="term" value="F:metal ion binding"/>
    <property type="evidence" value="ECO:0007669"/>
    <property type="project" value="UniProtKB-KW"/>
</dbReference>
<keyword evidence="3" id="KW-0819">tRNA processing</keyword>
<keyword evidence="2" id="KW-0808">Transferase</keyword>
<sequence length="297" mass="34748">MMIKIHQDVRELLNELNEIDESIIFGGYLRDMIFDNIPNDVDIATKVPIDILVEKYGHLEKAKKRKTTSGQDVFSFKMHRTEKIFVEIVCTQDDLYDKARKADYTLNSLLYDGKNLIDLQGGLDDISNKLIREVDARIITKDLETRPYLWLKTLRLISVTGFDLSDETFSVLNENKKCIYNISNEIMQTEGHKTLNGLNPFKAIELLHKMGFVASFDVKHFKEIKYSLQPQQQLCLLAVLSNKEIIDDFINFYHLQQDLKEKYDKLYSMYHGEDKVPSRFRHQIITIKKIVKEMESN</sequence>
<reference evidence="8 9" key="1">
    <citation type="submission" date="2011-09" db="EMBL/GenBank/DDBJ databases">
        <authorList>
            <person name="Pope W.H."/>
            <person name="Pedulla M.L."/>
            <person name="Ford M.E."/>
            <person name="Peebles C.L."/>
            <person name="Hatfull G.H."/>
            <person name="Hendrix R.W."/>
        </authorList>
    </citation>
    <scope>NUCLEOTIDE SEQUENCE [LARGE SCALE GENOMIC DNA]</scope>
    <source>
        <strain evidence="8">G</strain>
    </source>
</reference>
<dbReference type="EMBL" id="JN638751">
    <property type="protein sequence ID" value="AEO93458.1"/>
    <property type="molecule type" value="Genomic_DNA"/>
</dbReference>
<evidence type="ECO:0000259" key="7">
    <source>
        <dbReference type="Pfam" id="PF01743"/>
    </source>
</evidence>
<dbReference type="GeneID" id="18563905"/>
<evidence type="ECO:0000256" key="2">
    <source>
        <dbReference type="ARBA" id="ARBA00022679"/>
    </source>
</evidence>
<dbReference type="Gene3D" id="3.30.460.10">
    <property type="entry name" value="Beta Polymerase, domain 2"/>
    <property type="match status" value="1"/>
</dbReference>